<reference evidence="4" key="1">
    <citation type="journal article" date="2019" name="Int. J. Syst. Evol. Microbiol.">
        <title>The Global Catalogue of Microorganisms (GCM) 10K type strain sequencing project: providing services to taxonomists for standard genome sequencing and annotation.</title>
        <authorList>
            <consortium name="The Broad Institute Genomics Platform"/>
            <consortium name="The Broad Institute Genome Sequencing Center for Infectious Disease"/>
            <person name="Wu L."/>
            <person name="Ma J."/>
        </authorList>
    </citation>
    <scope>NUCLEOTIDE SEQUENCE [LARGE SCALE GENOMIC DNA]</scope>
    <source>
        <strain evidence="4">JCM 4376</strain>
    </source>
</reference>
<evidence type="ECO:0000256" key="1">
    <source>
        <dbReference type="SAM" id="MobiDB-lite"/>
    </source>
</evidence>
<sequence length="177" mass="18445">MRPPTSGLAALPLLAVLLVGCSGDAPAPAPSAPPAQGGWSLAPSSPASQEENGPDGPFDLTAANQAIRRDGYQSLVTKAAPGPLRAIESVCRDSGTGRCLRIYFFLDNRMLGAVDAGKAEIVSQDGRQVRLEFPQYSPGDSYCCPTGEPRFHRATAEGGKLTIDPPVPSDANGEQNI</sequence>
<feature type="chain" id="PRO_5046299288" evidence="2">
    <location>
        <begin position="28"/>
        <end position="177"/>
    </location>
</feature>
<keyword evidence="4" id="KW-1185">Reference proteome</keyword>
<dbReference type="EMBL" id="BMTF01000011">
    <property type="protein sequence ID" value="GGV87274.1"/>
    <property type="molecule type" value="Genomic_DNA"/>
</dbReference>
<name>A0ABQ2W2K2_9ACTN</name>
<evidence type="ECO:0000313" key="3">
    <source>
        <dbReference type="EMBL" id="GGV87274.1"/>
    </source>
</evidence>
<accession>A0ABQ2W2K2</accession>
<feature type="compositionally biased region" description="Polar residues" evidence="1">
    <location>
        <begin position="42"/>
        <end position="51"/>
    </location>
</feature>
<organism evidence="3 4">
    <name type="scientific">Streptomyces gelaticus</name>
    <dbReference type="NCBI Taxonomy" id="285446"/>
    <lineage>
        <taxon>Bacteria</taxon>
        <taxon>Bacillati</taxon>
        <taxon>Actinomycetota</taxon>
        <taxon>Actinomycetes</taxon>
        <taxon>Kitasatosporales</taxon>
        <taxon>Streptomycetaceae</taxon>
        <taxon>Streptomyces</taxon>
    </lineage>
</organism>
<feature type="signal peptide" evidence="2">
    <location>
        <begin position="1"/>
        <end position="27"/>
    </location>
</feature>
<dbReference type="Proteomes" id="UP000660675">
    <property type="component" value="Unassembled WGS sequence"/>
</dbReference>
<feature type="region of interest" description="Disordered" evidence="1">
    <location>
        <begin position="27"/>
        <end position="58"/>
    </location>
</feature>
<gene>
    <name evidence="3" type="ORF">GCM10015535_36680</name>
</gene>
<keyword evidence="2" id="KW-0732">Signal</keyword>
<comment type="caution">
    <text evidence="3">The sequence shown here is derived from an EMBL/GenBank/DDBJ whole genome shotgun (WGS) entry which is preliminary data.</text>
</comment>
<evidence type="ECO:0000313" key="4">
    <source>
        <dbReference type="Proteomes" id="UP000660675"/>
    </source>
</evidence>
<evidence type="ECO:0000256" key="2">
    <source>
        <dbReference type="SAM" id="SignalP"/>
    </source>
</evidence>
<proteinExistence type="predicted"/>
<feature type="region of interest" description="Disordered" evidence="1">
    <location>
        <begin position="158"/>
        <end position="177"/>
    </location>
</feature>
<protein>
    <submittedName>
        <fullName evidence="3">Uncharacterized protein</fullName>
    </submittedName>
</protein>
<dbReference type="PROSITE" id="PS51257">
    <property type="entry name" value="PROKAR_LIPOPROTEIN"/>
    <property type="match status" value="1"/>
</dbReference>